<keyword evidence="3 6" id="KW-0808">Transferase</keyword>
<evidence type="ECO:0000256" key="5">
    <source>
        <dbReference type="ARBA" id="ARBA00023014"/>
    </source>
</evidence>
<protein>
    <submittedName>
        <fullName evidence="9">23S rRNA (Uracil(1939)-C(5))-methyltransferase RlmD</fullName>
        <ecNumber evidence="9">2.1.1.190</ecNumber>
    </submittedName>
</protein>
<dbReference type="InterPro" id="IPR002792">
    <property type="entry name" value="TRAM_dom"/>
</dbReference>
<feature type="binding site" evidence="6">
    <location>
        <position position="404"/>
    </location>
    <ligand>
        <name>S-adenosyl-L-methionine</name>
        <dbReference type="ChEBI" id="CHEBI:59789"/>
    </ligand>
</feature>
<sequence>MAKSNHRSNNKRRSGYRKPSNNLAMGQRRSDSSLEHTPIIELDIDSLSYDGKGIGRLNGRACFVEGSLSGEKVKAQISAANNKRVEAKLIKVLEPSPERVKPKCSVYEQCGGCDLQHLSHNQQIQHKQSIVEQLLCRNACVDDLRWLDPIITSDAGYDYRRKIRLACYYDPSNNQLNIGFRAAKSKKIVAVSECQVMTPQLKSLVQALYQLMGDLHEQLDQPKLLREFAHIECVADQDGQSVCFRLLKPLPTGVMTLLENWAQSQGVSLWLRIADKPLERYQGNLSTTNLDLKNGVKIAYTPEDFLQVNAQVNEAMVASVLQQLDISIDDRVLDLFSGLGNFSLPAAYLAKDVLAVEGIDEMVEKSLENARLNGIDNFSASVQDLFNEEALSWLDQGADKIILDPPRAGAELIAQNIGRTNATKIAYVSCNPQALVRDTKWILEQGYQLESATLLDMFPQTSHIETLVIFSKC</sequence>
<dbReference type="SUPFAM" id="SSF50249">
    <property type="entry name" value="Nucleic acid-binding proteins"/>
    <property type="match status" value="1"/>
</dbReference>
<feature type="active site" description="Nucleophile" evidence="6">
    <location>
        <position position="430"/>
    </location>
</feature>
<dbReference type="InterPro" id="IPR030391">
    <property type="entry name" value="MeTrfase_TrmA_CS"/>
</dbReference>
<proteinExistence type="inferred from homology"/>
<dbReference type="NCBIfam" id="TIGR00479">
    <property type="entry name" value="rumA"/>
    <property type="match status" value="1"/>
</dbReference>
<dbReference type="Pfam" id="PF01938">
    <property type="entry name" value="TRAM"/>
    <property type="match status" value="1"/>
</dbReference>
<feature type="region of interest" description="Disordered" evidence="7">
    <location>
        <begin position="1"/>
        <end position="34"/>
    </location>
</feature>
<dbReference type="PROSITE" id="PS50926">
    <property type="entry name" value="TRAM"/>
    <property type="match status" value="1"/>
</dbReference>
<dbReference type="GO" id="GO:0032259">
    <property type="term" value="P:methylation"/>
    <property type="evidence" value="ECO:0007669"/>
    <property type="project" value="UniProtKB-KW"/>
</dbReference>
<keyword evidence="1" id="KW-0004">4Fe-4S</keyword>
<dbReference type="Gene3D" id="2.40.50.140">
    <property type="entry name" value="Nucleic acid-binding proteins"/>
    <property type="match status" value="1"/>
</dbReference>
<dbReference type="EMBL" id="JBHRSZ010000002">
    <property type="protein sequence ID" value="MFC3150484.1"/>
    <property type="molecule type" value="Genomic_DNA"/>
</dbReference>
<name>A0ABV7H9C2_9GAMM</name>
<evidence type="ECO:0000256" key="2">
    <source>
        <dbReference type="ARBA" id="ARBA00022603"/>
    </source>
</evidence>
<feature type="binding site" evidence="6">
    <location>
        <position position="307"/>
    </location>
    <ligand>
        <name>S-adenosyl-L-methionine</name>
        <dbReference type="ChEBI" id="CHEBI:59789"/>
    </ligand>
</feature>
<reference evidence="10" key="1">
    <citation type="journal article" date="2019" name="Int. J. Syst. Evol. Microbiol.">
        <title>The Global Catalogue of Microorganisms (GCM) 10K type strain sequencing project: providing services to taxonomists for standard genome sequencing and annotation.</title>
        <authorList>
            <consortium name="The Broad Institute Genomics Platform"/>
            <consortium name="The Broad Institute Genome Sequencing Center for Infectious Disease"/>
            <person name="Wu L."/>
            <person name="Ma J."/>
        </authorList>
    </citation>
    <scope>NUCLEOTIDE SEQUENCE [LARGE SCALE GENOMIC DNA]</scope>
    <source>
        <strain evidence="10">KCTC 52438</strain>
    </source>
</reference>
<dbReference type="GO" id="GO:0008168">
    <property type="term" value="F:methyltransferase activity"/>
    <property type="evidence" value="ECO:0007669"/>
    <property type="project" value="UniProtKB-KW"/>
</dbReference>
<comment type="similarity">
    <text evidence="6">Belongs to the class I-like SAM-binding methyltransferase superfamily. RNA M5U methyltransferase family.</text>
</comment>
<dbReference type="Proteomes" id="UP001595476">
    <property type="component" value="Unassembled WGS sequence"/>
</dbReference>
<dbReference type="InterPro" id="IPR010280">
    <property type="entry name" value="U5_MeTrfase_fam"/>
</dbReference>
<accession>A0ABV7H9C2</accession>
<keyword evidence="5" id="KW-0411">Iron-sulfur</keyword>
<dbReference type="InterPro" id="IPR029063">
    <property type="entry name" value="SAM-dependent_MTases_sf"/>
</dbReference>
<keyword evidence="10" id="KW-1185">Reference proteome</keyword>
<evidence type="ECO:0000313" key="10">
    <source>
        <dbReference type="Proteomes" id="UP001595476"/>
    </source>
</evidence>
<evidence type="ECO:0000256" key="3">
    <source>
        <dbReference type="ARBA" id="ARBA00022679"/>
    </source>
</evidence>
<comment type="caution">
    <text evidence="9">The sequence shown here is derived from an EMBL/GenBank/DDBJ whole genome shotgun (WGS) entry which is preliminary data.</text>
</comment>
<dbReference type="EC" id="2.1.1.190" evidence="9"/>
<evidence type="ECO:0000256" key="7">
    <source>
        <dbReference type="SAM" id="MobiDB-lite"/>
    </source>
</evidence>
<evidence type="ECO:0000313" key="9">
    <source>
        <dbReference type="EMBL" id="MFC3150484.1"/>
    </source>
</evidence>
<feature type="binding site" evidence="6">
    <location>
        <position position="357"/>
    </location>
    <ligand>
        <name>S-adenosyl-L-methionine</name>
        <dbReference type="ChEBI" id="CHEBI:59789"/>
    </ligand>
</feature>
<feature type="domain" description="TRAM" evidence="8">
    <location>
        <begin position="32"/>
        <end position="91"/>
    </location>
</feature>
<dbReference type="PANTHER" id="PTHR11061">
    <property type="entry name" value="RNA M5U METHYLTRANSFERASE"/>
    <property type="match status" value="1"/>
</dbReference>
<dbReference type="Gene3D" id="2.40.50.1070">
    <property type="match status" value="1"/>
</dbReference>
<evidence type="ECO:0000256" key="1">
    <source>
        <dbReference type="ARBA" id="ARBA00022485"/>
    </source>
</evidence>
<dbReference type="InterPro" id="IPR012340">
    <property type="entry name" value="NA-bd_OB-fold"/>
</dbReference>
<feature type="compositionally biased region" description="Basic residues" evidence="7">
    <location>
        <begin position="1"/>
        <end position="16"/>
    </location>
</feature>
<dbReference type="SUPFAM" id="SSF53335">
    <property type="entry name" value="S-adenosyl-L-methionine-dependent methyltransferases"/>
    <property type="match status" value="1"/>
</dbReference>
<keyword evidence="1" id="KW-0479">Metal-binding</keyword>
<gene>
    <name evidence="9" type="primary">rlmD</name>
    <name evidence="9" type="ORF">ACFOEK_05570</name>
</gene>
<evidence type="ECO:0000256" key="4">
    <source>
        <dbReference type="ARBA" id="ARBA00022691"/>
    </source>
</evidence>
<dbReference type="CDD" id="cd02440">
    <property type="entry name" value="AdoMet_MTases"/>
    <property type="match status" value="1"/>
</dbReference>
<dbReference type="RefSeq" id="WP_386717363.1">
    <property type="nucleotide sequence ID" value="NZ_JBHRSZ010000002.1"/>
</dbReference>
<dbReference type="PROSITE" id="PS01231">
    <property type="entry name" value="TRMA_2"/>
    <property type="match status" value="1"/>
</dbReference>
<keyword evidence="2 6" id="KW-0489">Methyltransferase</keyword>
<dbReference type="Pfam" id="PF05958">
    <property type="entry name" value="tRNA_U5-meth_tr"/>
    <property type="match status" value="1"/>
</dbReference>
<keyword evidence="4 6" id="KW-0949">S-adenosyl-L-methionine</keyword>
<keyword evidence="1" id="KW-0408">Iron</keyword>
<evidence type="ECO:0000259" key="8">
    <source>
        <dbReference type="PROSITE" id="PS50926"/>
    </source>
</evidence>
<organism evidence="9 10">
    <name type="scientific">Litoribrevibacter euphylliae</name>
    <dbReference type="NCBI Taxonomy" id="1834034"/>
    <lineage>
        <taxon>Bacteria</taxon>
        <taxon>Pseudomonadati</taxon>
        <taxon>Pseudomonadota</taxon>
        <taxon>Gammaproteobacteria</taxon>
        <taxon>Oceanospirillales</taxon>
        <taxon>Oceanospirillaceae</taxon>
        <taxon>Litoribrevibacter</taxon>
    </lineage>
</organism>
<dbReference type="Gene3D" id="3.40.50.150">
    <property type="entry name" value="Vaccinia Virus protein VP39"/>
    <property type="match status" value="1"/>
</dbReference>
<dbReference type="PROSITE" id="PS51687">
    <property type="entry name" value="SAM_MT_RNA_M5U"/>
    <property type="match status" value="1"/>
</dbReference>
<feature type="binding site" evidence="6">
    <location>
        <position position="336"/>
    </location>
    <ligand>
        <name>S-adenosyl-L-methionine</name>
        <dbReference type="ChEBI" id="CHEBI:59789"/>
    </ligand>
</feature>
<dbReference type="PANTHER" id="PTHR11061:SF49">
    <property type="entry name" value="23S RRNA (URACIL(1939)-C(5))-METHYLTRANSFERASE RLMD"/>
    <property type="match status" value="1"/>
</dbReference>
<evidence type="ECO:0000256" key="6">
    <source>
        <dbReference type="PROSITE-ProRule" id="PRU01024"/>
    </source>
</evidence>